<name>Q22A15_TETTS</name>
<gene>
    <name evidence="2" type="ORF">TTHERM_01298500</name>
</gene>
<sequence length="402" mass="46502">MLRQKSSENNFRLPKDKLPECNLFTLFLRKQTQASSELNFDQKKTMNKEANKINHSANRNQINGPKYISHQSMSSITPERNASKKKQIVYSNMKHLKKTPYHHLSVNIIDTAEMSDSNSKSFQKLSFQKSRKPSLTIKDLNQSQINQCHAVQTITQRSQASSQCKTRKSSISADLAHRHTQRSSFIQGINNVNLSQNRTTRTEQSQERSNSKFKAKKMPNFQVPFIVYKSNKPLTTFQEFNLATRQRSSSGQHASNTNDAKINNVSNTTSIKKSNNTSINVCGKENKEQNTLNTIIRPQSSQSKSSNRTYFNENINYQNMQNYISQQQDFLEQQNQCSQYQKFFQNFHTQQQQQVSSSRNNNKNSQRNQTSNRINSSNQSSSVKDKQFTLQMLKNQSNKQYF</sequence>
<feature type="compositionally biased region" description="Low complexity" evidence="1">
    <location>
        <begin position="348"/>
        <end position="382"/>
    </location>
</feature>
<dbReference type="AlphaFoldDB" id="Q22A15"/>
<keyword evidence="3" id="KW-1185">Reference proteome</keyword>
<dbReference type="HOGENOM" id="CLU_686039_0_0_1"/>
<proteinExistence type="predicted"/>
<dbReference type="KEGG" id="tet:TTHERM_01298500"/>
<dbReference type="Proteomes" id="UP000009168">
    <property type="component" value="Unassembled WGS sequence"/>
</dbReference>
<evidence type="ECO:0000313" key="2">
    <source>
        <dbReference type="EMBL" id="EAR82127.1"/>
    </source>
</evidence>
<dbReference type="EMBL" id="GG662323">
    <property type="protein sequence ID" value="EAR82127.1"/>
    <property type="molecule type" value="Genomic_DNA"/>
</dbReference>
<reference evidence="3" key="1">
    <citation type="journal article" date="2006" name="PLoS Biol.">
        <title>Macronuclear genome sequence of the ciliate Tetrahymena thermophila, a model eukaryote.</title>
        <authorList>
            <person name="Eisen J.A."/>
            <person name="Coyne R.S."/>
            <person name="Wu M."/>
            <person name="Wu D."/>
            <person name="Thiagarajan M."/>
            <person name="Wortman J.R."/>
            <person name="Badger J.H."/>
            <person name="Ren Q."/>
            <person name="Amedeo P."/>
            <person name="Jones K.M."/>
            <person name="Tallon L.J."/>
            <person name="Delcher A.L."/>
            <person name="Salzberg S.L."/>
            <person name="Silva J.C."/>
            <person name="Haas B.J."/>
            <person name="Majoros W.H."/>
            <person name="Farzad M."/>
            <person name="Carlton J.M."/>
            <person name="Smith R.K. Jr."/>
            <person name="Garg J."/>
            <person name="Pearlman R.E."/>
            <person name="Karrer K.M."/>
            <person name="Sun L."/>
            <person name="Manning G."/>
            <person name="Elde N.C."/>
            <person name="Turkewitz A.P."/>
            <person name="Asai D.J."/>
            <person name="Wilkes D.E."/>
            <person name="Wang Y."/>
            <person name="Cai H."/>
            <person name="Collins K."/>
            <person name="Stewart B.A."/>
            <person name="Lee S.R."/>
            <person name="Wilamowska K."/>
            <person name="Weinberg Z."/>
            <person name="Ruzzo W.L."/>
            <person name="Wloga D."/>
            <person name="Gaertig J."/>
            <person name="Frankel J."/>
            <person name="Tsao C.-C."/>
            <person name="Gorovsky M.A."/>
            <person name="Keeling P.J."/>
            <person name="Waller R.F."/>
            <person name="Patron N.J."/>
            <person name="Cherry J.M."/>
            <person name="Stover N.A."/>
            <person name="Krieger C.J."/>
            <person name="del Toro C."/>
            <person name="Ryder H.F."/>
            <person name="Williamson S.C."/>
            <person name="Barbeau R.A."/>
            <person name="Hamilton E.P."/>
            <person name="Orias E."/>
        </authorList>
    </citation>
    <scope>NUCLEOTIDE SEQUENCE [LARGE SCALE GENOMIC DNA]</scope>
    <source>
        <strain evidence="3">SB210</strain>
    </source>
</reference>
<evidence type="ECO:0000256" key="1">
    <source>
        <dbReference type="SAM" id="MobiDB-lite"/>
    </source>
</evidence>
<dbReference type="GeneID" id="7830177"/>
<feature type="region of interest" description="Disordered" evidence="1">
    <location>
        <begin position="245"/>
        <end position="285"/>
    </location>
</feature>
<evidence type="ECO:0000313" key="3">
    <source>
        <dbReference type="Proteomes" id="UP000009168"/>
    </source>
</evidence>
<organism evidence="2 3">
    <name type="scientific">Tetrahymena thermophila (strain SB210)</name>
    <dbReference type="NCBI Taxonomy" id="312017"/>
    <lineage>
        <taxon>Eukaryota</taxon>
        <taxon>Sar</taxon>
        <taxon>Alveolata</taxon>
        <taxon>Ciliophora</taxon>
        <taxon>Intramacronucleata</taxon>
        <taxon>Oligohymenophorea</taxon>
        <taxon>Hymenostomatida</taxon>
        <taxon>Tetrahymenina</taxon>
        <taxon>Tetrahymenidae</taxon>
        <taxon>Tetrahymena</taxon>
    </lineage>
</organism>
<feature type="compositionally biased region" description="Polar residues" evidence="1">
    <location>
        <begin position="245"/>
        <end position="280"/>
    </location>
</feature>
<dbReference type="InParanoid" id="Q22A15"/>
<accession>Q22A15</accession>
<feature type="region of interest" description="Disordered" evidence="1">
    <location>
        <begin position="192"/>
        <end position="213"/>
    </location>
</feature>
<protein>
    <submittedName>
        <fullName evidence="2">Uncharacterized protein</fullName>
    </submittedName>
</protein>
<dbReference type="RefSeq" id="XP_001029790.1">
    <property type="nucleotide sequence ID" value="XM_001029790.1"/>
</dbReference>
<feature type="region of interest" description="Disordered" evidence="1">
    <location>
        <begin position="348"/>
        <end position="389"/>
    </location>
</feature>
<feature type="compositionally biased region" description="Basic and acidic residues" evidence="1">
    <location>
        <begin position="200"/>
        <end position="210"/>
    </location>
</feature>